<keyword evidence="2" id="KW-1185">Reference proteome</keyword>
<proteinExistence type="predicted"/>
<evidence type="ECO:0000313" key="2">
    <source>
        <dbReference type="Proteomes" id="UP000188268"/>
    </source>
</evidence>
<accession>A0A1R3HT90</accession>
<name>A0A1R3HT90_COCAP</name>
<reference evidence="1 2" key="1">
    <citation type="submission" date="2013-09" db="EMBL/GenBank/DDBJ databases">
        <title>Corchorus capsularis genome sequencing.</title>
        <authorList>
            <person name="Alam M."/>
            <person name="Haque M.S."/>
            <person name="Islam M.S."/>
            <person name="Emdad E.M."/>
            <person name="Islam M.M."/>
            <person name="Ahmed B."/>
            <person name="Halim A."/>
            <person name="Hossen Q.M.M."/>
            <person name="Hossain M.Z."/>
            <person name="Ahmed R."/>
            <person name="Khan M.M."/>
            <person name="Islam R."/>
            <person name="Rashid M.M."/>
            <person name="Khan S.A."/>
            <person name="Rahman M.S."/>
            <person name="Alam M."/>
        </authorList>
    </citation>
    <scope>NUCLEOTIDE SEQUENCE [LARGE SCALE GENOMIC DNA]</scope>
    <source>
        <strain evidence="2">cv. CVL-1</strain>
        <tissue evidence="1">Whole seedling</tissue>
    </source>
</reference>
<evidence type="ECO:0000313" key="1">
    <source>
        <dbReference type="EMBL" id="OMO73583.1"/>
    </source>
</evidence>
<dbReference type="Gramene" id="OMO73583">
    <property type="protein sequence ID" value="OMO73583"/>
    <property type="gene ID" value="CCACVL1_17211"/>
</dbReference>
<dbReference type="Proteomes" id="UP000188268">
    <property type="component" value="Unassembled WGS sequence"/>
</dbReference>
<protein>
    <submittedName>
        <fullName evidence="1">Uncharacterized protein</fullName>
    </submittedName>
</protein>
<organism evidence="1 2">
    <name type="scientific">Corchorus capsularis</name>
    <name type="common">Jute</name>
    <dbReference type="NCBI Taxonomy" id="210143"/>
    <lineage>
        <taxon>Eukaryota</taxon>
        <taxon>Viridiplantae</taxon>
        <taxon>Streptophyta</taxon>
        <taxon>Embryophyta</taxon>
        <taxon>Tracheophyta</taxon>
        <taxon>Spermatophyta</taxon>
        <taxon>Magnoliopsida</taxon>
        <taxon>eudicotyledons</taxon>
        <taxon>Gunneridae</taxon>
        <taxon>Pentapetalae</taxon>
        <taxon>rosids</taxon>
        <taxon>malvids</taxon>
        <taxon>Malvales</taxon>
        <taxon>Malvaceae</taxon>
        <taxon>Grewioideae</taxon>
        <taxon>Apeibeae</taxon>
        <taxon>Corchorus</taxon>
    </lineage>
</organism>
<gene>
    <name evidence="1" type="ORF">CCACVL1_17211</name>
</gene>
<dbReference type="AlphaFoldDB" id="A0A1R3HT90"/>
<dbReference type="EMBL" id="AWWV01011192">
    <property type="protein sequence ID" value="OMO73583.1"/>
    <property type="molecule type" value="Genomic_DNA"/>
</dbReference>
<comment type="caution">
    <text evidence="1">The sequence shown here is derived from an EMBL/GenBank/DDBJ whole genome shotgun (WGS) entry which is preliminary data.</text>
</comment>
<sequence>MDFDAFVYKYSAFLVSEAKFAGITNFDASLQEISISV</sequence>